<dbReference type="EMBL" id="JABBNT010000001">
    <property type="protein sequence ID" value="NMM43759.1"/>
    <property type="molecule type" value="Genomic_DNA"/>
</dbReference>
<keyword evidence="3" id="KW-0808">Transferase</keyword>
<keyword evidence="4" id="KW-1185">Reference proteome</keyword>
<dbReference type="InterPro" id="IPR000182">
    <property type="entry name" value="GNAT_dom"/>
</dbReference>
<evidence type="ECO:0000256" key="1">
    <source>
        <dbReference type="SAM" id="MobiDB-lite"/>
    </source>
</evidence>
<reference evidence="3 4" key="1">
    <citation type="submission" date="2020-04" db="EMBL/GenBank/DDBJ databases">
        <title>Rhodospirillaceae bacterium KN72 isolated from deep sea.</title>
        <authorList>
            <person name="Zhang D.-C."/>
        </authorList>
    </citation>
    <scope>NUCLEOTIDE SEQUENCE [LARGE SCALE GENOMIC DNA]</scope>
    <source>
        <strain evidence="3 4">KN72</strain>
    </source>
</reference>
<dbReference type="SUPFAM" id="SSF55729">
    <property type="entry name" value="Acyl-CoA N-acyltransferases (Nat)"/>
    <property type="match status" value="1"/>
</dbReference>
<dbReference type="Proteomes" id="UP000539372">
    <property type="component" value="Unassembled WGS sequence"/>
</dbReference>
<feature type="region of interest" description="Disordered" evidence="1">
    <location>
        <begin position="1"/>
        <end position="20"/>
    </location>
</feature>
<dbReference type="RefSeq" id="WP_169624008.1">
    <property type="nucleotide sequence ID" value="NZ_JABBNT010000001.1"/>
</dbReference>
<evidence type="ECO:0000259" key="2">
    <source>
        <dbReference type="PROSITE" id="PS51186"/>
    </source>
</evidence>
<comment type="caution">
    <text evidence="3">The sequence shown here is derived from an EMBL/GenBank/DDBJ whole genome shotgun (WGS) entry which is preliminary data.</text>
</comment>
<gene>
    <name evidence="3" type="ORF">HH303_04675</name>
</gene>
<accession>A0A7Y0DY43</accession>
<dbReference type="AlphaFoldDB" id="A0A7Y0DY43"/>
<dbReference type="PROSITE" id="PS51186">
    <property type="entry name" value="GNAT"/>
    <property type="match status" value="1"/>
</dbReference>
<protein>
    <submittedName>
        <fullName evidence="3">GNAT family N-acetyltransferase</fullName>
    </submittedName>
</protein>
<evidence type="ECO:0000313" key="4">
    <source>
        <dbReference type="Proteomes" id="UP000539372"/>
    </source>
</evidence>
<dbReference type="GO" id="GO:0016747">
    <property type="term" value="F:acyltransferase activity, transferring groups other than amino-acyl groups"/>
    <property type="evidence" value="ECO:0007669"/>
    <property type="project" value="InterPro"/>
</dbReference>
<feature type="domain" description="N-acetyltransferase" evidence="2">
    <location>
        <begin position="22"/>
        <end position="167"/>
    </location>
</feature>
<sequence length="208" mass="22586">MTSLKKVQPDRAGRSTPSEPSVRVEIVSDLDGLMACLAIRSATFLARGEPFEEEFDGNDLASTTHLIARQGKRPIGTMRVRLLTASGGGIASWERLAIMPNAGSTGMKALYALARHARAYSEFKGVSAVVGAVENPKLLKFWTKHGFRLMDAPPAIYNNVEYQQIILDLDTSSAIKEEASDAALLQSLSGATECRDFDRFMSEYAAVA</sequence>
<name>A0A7Y0DY43_9PROT</name>
<evidence type="ECO:0000313" key="3">
    <source>
        <dbReference type="EMBL" id="NMM43759.1"/>
    </source>
</evidence>
<dbReference type="Gene3D" id="3.40.630.30">
    <property type="match status" value="1"/>
</dbReference>
<dbReference type="InterPro" id="IPR016181">
    <property type="entry name" value="Acyl_CoA_acyltransferase"/>
</dbReference>
<proteinExistence type="predicted"/>
<organism evidence="3 4">
    <name type="scientific">Pacificispira spongiicola</name>
    <dbReference type="NCBI Taxonomy" id="2729598"/>
    <lineage>
        <taxon>Bacteria</taxon>
        <taxon>Pseudomonadati</taxon>
        <taxon>Pseudomonadota</taxon>
        <taxon>Alphaproteobacteria</taxon>
        <taxon>Rhodospirillales</taxon>
        <taxon>Rhodospirillaceae</taxon>
        <taxon>Pacificispira</taxon>
    </lineage>
</organism>